<dbReference type="GO" id="GO:0005524">
    <property type="term" value="F:ATP binding"/>
    <property type="evidence" value="ECO:0007669"/>
    <property type="project" value="UniProtKB-KW"/>
</dbReference>
<evidence type="ECO:0000256" key="2">
    <source>
        <dbReference type="ARBA" id="ARBA00022598"/>
    </source>
</evidence>
<accession>A0A369JIG6</accession>
<proteinExistence type="inferred from homology"/>
<dbReference type="SUPFAM" id="SSF89095">
    <property type="entry name" value="GatB/YqeY motif"/>
    <property type="match status" value="1"/>
</dbReference>
<evidence type="ECO:0000256" key="1">
    <source>
        <dbReference type="ARBA" id="ARBA00005306"/>
    </source>
</evidence>
<keyword evidence="11" id="KW-1185">Reference proteome</keyword>
<dbReference type="PROSITE" id="PS01234">
    <property type="entry name" value="GATB"/>
    <property type="match status" value="1"/>
</dbReference>
<comment type="function">
    <text evidence="7">Allows the formation of correctly charged Gln-tRNA(Gln) through the transamidation of misacylated Glu-tRNA(Gln) in the mitochondria. The reaction takes place in the presence of glutamine and ATP through an activated gamma-phospho-Glu-tRNA(Gln).</text>
</comment>
<dbReference type="SMART" id="SM00845">
    <property type="entry name" value="GatB_Yqey"/>
    <property type="match status" value="1"/>
</dbReference>
<dbReference type="GO" id="GO:0032543">
    <property type="term" value="P:mitochondrial translation"/>
    <property type="evidence" value="ECO:0007669"/>
    <property type="project" value="UniProtKB-UniRule"/>
</dbReference>
<feature type="region of interest" description="Disordered" evidence="8">
    <location>
        <begin position="480"/>
        <end position="499"/>
    </location>
</feature>
<dbReference type="Pfam" id="PF02934">
    <property type="entry name" value="GatB_N"/>
    <property type="match status" value="1"/>
</dbReference>
<dbReference type="FunCoup" id="A0A369JIG6">
    <property type="interactions" value="304"/>
</dbReference>
<comment type="subunit">
    <text evidence="7">Subunit of the heterotrimeric GatCAB amidotransferase (AdT) complex, composed of A, B and C subunits.</text>
</comment>
<dbReference type="PANTHER" id="PTHR11659:SF0">
    <property type="entry name" value="GLUTAMYL-TRNA(GLN) AMIDOTRANSFERASE SUBUNIT B, MITOCHONDRIAL"/>
    <property type="match status" value="1"/>
</dbReference>
<dbReference type="GO" id="GO:0016740">
    <property type="term" value="F:transferase activity"/>
    <property type="evidence" value="ECO:0007669"/>
    <property type="project" value="UniProtKB-KW"/>
</dbReference>
<dbReference type="InParanoid" id="A0A369JIG6"/>
<dbReference type="NCBIfam" id="NF004012">
    <property type="entry name" value="PRK05477.1-2"/>
    <property type="match status" value="1"/>
</dbReference>
<dbReference type="InterPro" id="IPR003789">
    <property type="entry name" value="Asn/Gln_tRNA_amidoTrase-B-like"/>
</dbReference>
<dbReference type="AlphaFoldDB" id="A0A369JIG6"/>
<evidence type="ECO:0000256" key="7">
    <source>
        <dbReference type="HAMAP-Rule" id="MF_03147"/>
    </source>
</evidence>
<dbReference type="NCBIfam" id="NF004014">
    <property type="entry name" value="PRK05477.1-4"/>
    <property type="match status" value="1"/>
</dbReference>
<dbReference type="OrthoDB" id="1722066at2759"/>
<dbReference type="EMBL" id="LUEZ02000071">
    <property type="protein sequence ID" value="RDB20205.1"/>
    <property type="molecule type" value="Genomic_DNA"/>
</dbReference>
<comment type="similarity">
    <text evidence="1 7">Belongs to the GatB/GatE family. GatB subfamily.</text>
</comment>
<keyword evidence="5 7" id="KW-0648">Protein biosynthesis</keyword>
<name>A0A369JIG6_HYPMA</name>
<dbReference type="InterPro" id="IPR006075">
    <property type="entry name" value="Asn/Gln-tRNA_Trfase_suB/E_cat"/>
</dbReference>
<dbReference type="InterPro" id="IPR017958">
    <property type="entry name" value="Gln-tRNA_amidoTrfase_suB_CS"/>
</dbReference>
<keyword evidence="7" id="KW-0496">Mitochondrion</keyword>
<evidence type="ECO:0000256" key="6">
    <source>
        <dbReference type="ARBA" id="ARBA00047913"/>
    </source>
</evidence>
<dbReference type="GO" id="GO:0005739">
    <property type="term" value="C:mitochondrion"/>
    <property type="evidence" value="ECO:0007669"/>
    <property type="project" value="UniProtKB-SubCell"/>
</dbReference>
<comment type="subcellular location">
    <subcellularLocation>
        <location evidence="7">Mitochondrion</location>
    </subcellularLocation>
</comment>
<comment type="caution">
    <text evidence="10">The sequence shown here is derived from an EMBL/GenBank/DDBJ whole genome shotgun (WGS) entry which is preliminary data.</text>
</comment>
<dbReference type="InterPro" id="IPR023168">
    <property type="entry name" value="GatB_Yqey_C_2"/>
</dbReference>
<dbReference type="SUPFAM" id="SSF55931">
    <property type="entry name" value="Glutamine synthetase/guanido kinase"/>
    <property type="match status" value="1"/>
</dbReference>
<feature type="compositionally biased region" description="Low complexity" evidence="8">
    <location>
        <begin position="483"/>
        <end position="499"/>
    </location>
</feature>
<dbReference type="PANTHER" id="PTHR11659">
    <property type="entry name" value="GLUTAMYL-TRNA GLN AMIDOTRANSFERASE SUBUNIT B MITOCHONDRIAL AND PROKARYOTIC PET112-RELATED"/>
    <property type="match status" value="1"/>
</dbReference>
<reference evidence="10" key="1">
    <citation type="submission" date="2018-04" db="EMBL/GenBank/DDBJ databases">
        <title>Whole genome sequencing of Hypsizygus marmoreus.</title>
        <authorList>
            <person name="Choi I.-G."/>
            <person name="Min B."/>
            <person name="Kim J.-G."/>
            <person name="Kim S."/>
            <person name="Oh Y.-L."/>
            <person name="Kong W.-S."/>
            <person name="Park H."/>
            <person name="Jeong J."/>
            <person name="Song E.-S."/>
        </authorList>
    </citation>
    <scope>NUCLEOTIDE SEQUENCE [LARGE SCALE GENOMIC DNA]</scope>
    <source>
        <strain evidence="10">51987-8</strain>
    </source>
</reference>
<dbReference type="Proteomes" id="UP000076154">
    <property type="component" value="Unassembled WGS sequence"/>
</dbReference>
<evidence type="ECO:0000256" key="4">
    <source>
        <dbReference type="ARBA" id="ARBA00022840"/>
    </source>
</evidence>
<dbReference type="EC" id="6.3.5.-" evidence="7"/>
<dbReference type="InterPro" id="IPR018027">
    <property type="entry name" value="Asn/Gln_amidotransferase"/>
</dbReference>
<dbReference type="Gene3D" id="1.10.10.410">
    <property type="match status" value="1"/>
</dbReference>
<evidence type="ECO:0000259" key="9">
    <source>
        <dbReference type="SMART" id="SM00845"/>
    </source>
</evidence>
<dbReference type="HAMAP" id="MF_00121">
    <property type="entry name" value="GatB"/>
    <property type="match status" value="1"/>
</dbReference>
<dbReference type="GO" id="GO:0050567">
    <property type="term" value="F:glutaminyl-tRNA synthase (glutamine-hydrolyzing) activity"/>
    <property type="evidence" value="ECO:0007669"/>
    <property type="project" value="UniProtKB-UniRule"/>
</dbReference>
<dbReference type="InterPro" id="IPR017959">
    <property type="entry name" value="Asn/Gln-tRNA_amidoTrfase_suB/E"/>
</dbReference>
<comment type="catalytic activity">
    <reaction evidence="6 7">
        <text>L-glutamyl-tRNA(Gln) + L-glutamine + ATP + H2O = L-glutaminyl-tRNA(Gln) + L-glutamate + ADP + phosphate + H(+)</text>
        <dbReference type="Rhea" id="RHEA:17521"/>
        <dbReference type="Rhea" id="RHEA-COMP:9681"/>
        <dbReference type="Rhea" id="RHEA-COMP:9684"/>
        <dbReference type="ChEBI" id="CHEBI:15377"/>
        <dbReference type="ChEBI" id="CHEBI:15378"/>
        <dbReference type="ChEBI" id="CHEBI:29985"/>
        <dbReference type="ChEBI" id="CHEBI:30616"/>
        <dbReference type="ChEBI" id="CHEBI:43474"/>
        <dbReference type="ChEBI" id="CHEBI:58359"/>
        <dbReference type="ChEBI" id="CHEBI:78520"/>
        <dbReference type="ChEBI" id="CHEBI:78521"/>
        <dbReference type="ChEBI" id="CHEBI:456216"/>
    </reaction>
</comment>
<sequence length="564" mass="62736">MLRHLCQCRARSLQPRRLFHDVRVYKEDRRWPGWQVVVGIETHAQIKARRKLFSESLTSDPGEIPNTHVTLFDAAFPGTLPTLNQKCVDLALRAAVALECNIQARSSFDRKHYFYSDLPSGYQITQQYAPIALSGKLNISRPGSPTFPVRIKQIQLEQDTAKSTFNPRTRTSYIDLNRAGTGLMEIVSEPDLRSPEEAGAYVRTLQAVLRAVGSSDGNMEQGSLRCDVNVSVNRVGRPPGTRCEIKNLNSVRFMMAAIIHEISRQRTILESAPNPDTATVPQETRGFDEHRFETYRLRSKEDAPDYRYMPDPNLGVLVLNQDRILKIRETLPELPWDTRKRLSDEYGLSQRDVDVLLAVDSGREVKYDGEIGDADAGAVAYFDRLCAGRATPGSSSPERRDPKVVVNWMTHELLGQLAARKESFADNHLSVEQMGQLIDLVQNKTITGTSGKILLRQMLANPSRTPTEQVAQELQLIALSQRSSSPSSPSASASISTTTDDASSELRALCGDAIVALPDEVAAVRKGNKNVLNKIVGHVMKDSRGRADAKAVRALLEELILKQQ</sequence>
<dbReference type="InterPro" id="IPR004413">
    <property type="entry name" value="GatB"/>
</dbReference>
<keyword evidence="3 7" id="KW-0547">Nucleotide-binding</keyword>
<evidence type="ECO:0000256" key="5">
    <source>
        <dbReference type="ARBA" id="ARBA00022917"/>
    </source>
</evidence>
<dbReference type="GO" id="GO:0070681">
    <property type="term" value="P:glutaminyl-tRNAGln biosynthesis via transamidation"/>
    <property type="evidence" value="ECO:0007669"/>
    <property type="project" value="UniProtKB-UniRule"/>
</dbReference>
<protein>
    <recommendedName>
        <fullName evidence="7">Glutamyl-tRNA(Gln) amidotransferase subunit B, mitochondrial</fullName>
        <shortName evidence="7">Glu-AdT subunit B</shortName>
        <ecNumber evidence="7">6.3.5.-</ecNumber>
    </recommendedName>
</protein>
<keyword evidence="2 7" id="KW-0436">Ligase</keyword>
<feature type="domain" description="Asn/Gln amidotransferase" evidence="9">
    <location>
        <begin position="380"/>
        <end position="560"/>
    </location>
</feature>
<dbReference type="GO" id="GO:0030956">
    <property type="term" value="C:glutamyl-tRNA(Gln) amidotransferase complex"/>
    <property type="evidence" value="ECO:0007669"/>
    <property type="project" value="UniProtKB-UniRule"/>
</dbReference>
<evidence type="ECO:0000256" key="3">
    <source>
        <dbReference type="ARBA" id="ARBA00022741"/>
    </source>
</evidence>
<keyword evidence="4 7" id="KW-0067">ATP-binding</keyword>
<evidence type="ECO:0000256" key="8">
    <source>
        <dbReference type="SAM" id="MobiDB-lite"/>
    </source>
</evidence>
<dbReference type="NCBIfam" id="TIGR00133">
    <property type="entry name" value="gatB"/>
    <property type="match status" value="1"/>
</dbReference>
<dbReference type="STRING" id="39966.A0A369JIG6"/>
<dbReference type="InterPro" id="IPR014746">
    <property type="entry name" value="Gln_synth/guanido_kin_cat_dom"/>
</dbReference>
<evidence type="ECO:0000313" key="10">
    <source>
        <dbReference type="EMBL" id="RDB20205.1"/>
    </source>
</evidence>
<dbReference type="Pfam" id="PF02637">
    <property type="entry name" value="GatB_Yqey"/>
    <property type="match status" value="2"/>
</dbReference>
<gene>
    <name evidence="10" type="ORF">Hypma_012916</name>
</gene>
<organism evidence="10 11">
    <name type="scientific">Hypsizygus marmoreus</name>
    <name type="common">White beech mushroom</name>
    <name type="synonym">Agaricus marmoreus</name>
    <dbReference type="NCBI Taxonomy" id="39966"/>
    <lineage>
        <taxon>Eukaryota</taxon>
        <taxon>Fungi</taxon>
        <taxon>Dikarya</taxon>
        <taxon>Basidiomycota</taxon>
        <taxon>Agaricomycotina</taxon>
        <taxon>Agaricomycetes</taxon>
        <taxon>Agaricomycetidae</taxon>
        <taxon>Agaricales</taxon>
        <taxon>Tricholomatineae</taxon>
        <taxon>Lyophyllaceae</taxon>
        <taxon>Hypsizygus</taxon>
    </lineage>
</organism>
<evidence type="ECO:0000313" key="11">
    <source>
        <dbReference type="Proteomes" id="UP000076154"/>
    </source>
</evidence>